<keyword evidence="3" id="KW-1185">Reference proteome</keyword>
<comment type="caution">
    <text evidence="2">The sequence shown here is derived from an EMBL/GenBank/DDBJ whole genome shotgun (WGS) entry which is preliminary data.</text>
</comment>
<sequence length="115" mass="11977">MNRDSQPSRCSQPAANRVPPGDQTGRDEAAGGVGGCSKWQARPPGHASPRRLRLSDAADALLAALISPTTKLGTGGSLEEGGVLVSYSSLPQPPYSPASPLRLFHTHAVLSPRQL</sequence>
<reference evidence="2 3" key="1">
    <citation type="submission" date="2019-05" db="EMBL/GenBank/DDBJ databases">
        <title>Another draft genome of Portunus trituberculatus and its Hox gene families provides insights of decapod evolution.</title>
        <authorList>
            <person name="Jeong J.-H."/>
            <person name="Song I."/>
            <person name="Kim S."/>
            <person name="Choi T."/>
            <person name="Kim D."/>
            <person name="Ryu S."/>
            <person name="Kim W."/>
        </authorList>
    </citation>
    <scope>NUCLEOTIDE SEQUENCE [LARGE SCALE GENOMIC DNA]</scope>
    <source>
        <tissue evidence="2">Muscle</tissue>
    </source>
</reference>
<organism evidence="2 3">
    <name type="scientific">Portunus trituberculatus</name>
    <name type="common">Swimming crab</name>
    <name type="synonym">Neptunus trituberculatus</name>
    <dbReference type="NCBI Taxonomy" id="210409"/>
    <lineage>
        <taxon>Eukaryota</taxon>
        <taxon>Metazoa</taxon>
        <taxon>Ecdysozoa</taxon>
        <taxon>Arthropoda</taxon>
        <taxon>Crustacea</taxon>
        <taxon>Multicrustacea</taxon>
        <taxon>Malacostraca</taxon>
        <taxon>Eumalacostraca</taxon>
        <taxon>Eucarida</taxon>
        <taxon>Decapoda</taxon>
        <taxon>Pleocyemata</taxon>
        <taxon>Brachyura</taxon>
        <taxon>Eubrachyura</taxon>
        <taxon>Portunoidea</taxon>
        <taxon>Portunidae</taxon>
        <taxon>Portuninae</taxon>
        <taxon>Portunus</taxon>
    </lineage>
</organism>
<evidence type="ECO:0000256" key="1">
    <source>
        <dbReference type="SAM" id="MobiDB-lite"/>
    </source>
</evidence>
<accession>A0A5B7H5Y2</accession>
<dbReference type="AlphaFoldDB" id="A0A5B7H5Y2"/>
<dbReference type="EMBL" id="VSRR010023465">
    <property type="protein sequence ID" value="MPC65513.1"/>
    <property type="molecule type" value="Genomic_DNA"/>
</dbReference>
<feature type="compositionally biased region" description="Polar residues" evidence="1">
    <location>
        <begin position="1"/>
        <end position="14"/>
    </location>
</feature>
<feature type="region of interest" description="Disordered" evidence="1">
    <location>
        <begin position="1"/>
        <end position="50"/>
    </location>
</feature>
<dbReference type="Proteomes" id="UP000324222">
    <property type="component" value="Unassembled WGS sequence"/>
</dbReference>
<gene>
    <name evidence="2" type="ORF">E2C01_059649</name>
</gene>
<evidence type="ECO:0000313" key="3">
    <source>
        <dbReference type="Proteomes" id="UP000324222"/>
    </source>
</evidence>
<protein>
    <submittedName>
        <fullName evidence="2">Uncharacterized protein</fullName>
    </submittedName>
</protein>
<evidence type="ECO:0000313" key="2">
    <source>
        <dbReference type="EMBL" id="MPC65513.1"/>
    </source>
</evidence>
<proteinExistence type="predicted"/>
<name>A0A5B7H5Y2_PORTR</name>